<evidence type="ECO:0000313" key="4">
    <source>
        <dbReference type="Proteomes" id="UP000291819"/>
    </source>
</evidence>
<sequence>MSGFYKHIYDCPIDNYVPALLIFAIGIVFLDGKEQLYFLKRMKISVITVVYNAEAYLEDCIQSVLEQDYAAIEYIVIDGGSTDNTCSIINKYRTKIDYFVSEKDKGLYDAINKGIQRATGEVIGILNADDLFAHPDVLASVAKTFIDQPKIDGLYGDLNYIHPTTHKIIRTWKSQQNTYADLKKGWMPAHPTLYLKRSLFEKNGDYALDLGTAADYELILRYFYTHKIEAVYLPILMVNMRMGGVSNQSVMSRVSAFVNDYKALKRNRMPLPFWILLQKKISKLSQF</sequence>
<dbReference type="SUPFAM" id="SSF53448">
    <property type="entry name" value="Nucleotide-diphospho-sugar transferases"/>
    <property type="match status" value="1"/>
</dbReference>
<dbReference type="Proteomes" id="UP000291819">
    <property type="component" value="Unassembled WGS sequence"/>
</dbReference>
<comment type="caution">
    <text evidence="3">The sequence shown here is derived from an EMBL/GenBank/DDBJ whole genome shotgun (WGS) entry which is preliminary data.</text>
</comment>
<keyword evidence="1" id="KW-0812">Transmembrane</keyword>
<reference evidence="3 4" key="1">
    <citation type="submission" date="2019-02" db="EMBL/GenBank/DDBJ databases">
        <title>Pedobacter kyonggii whole genome sequence analysis.</title>
        <authorList>
            <person name="Dahal R.H."/>
        </authorList>
    </citation>
    <scope>NUCLEOTIDE SEQUENCE [LARGE SCALE GENOMIC DNA]</scope>
    <source>
        <strain evidence="3 4">K-4-11-1</strain>
    </source>
</reference>
<evidence type="ECO:0000259" key="2">
    <source>
        <dbReference type="Pfam" id="PF00535"/>
    </source>
</evidence>
<feature type="transmembrane region" description="Helical" evidence="1">
    <location>
        <begin position="15"/>
        <end position="32"/>
    </location>
</feature>
<keyword evidence="1" id="KW-0472">Membrane</keyword>
<accession>A0A4Q9HCL9</accession>
<keyword evidence="3" id="KW-0808">Transferase</keyword>
<keyword evidence="4" id="KW-1185">Reference proteome</keyword>
<dbReference type="PANTHER" id="PTHR22916">
    <property type="entry name" value="GLYCOSYLTRANSFERASE"/>
    <property type="match status" value="1"/>
</dbReference>
<keyword evidence="1" id="KW-1133">Transmembrane helix</keyword>
<evidence type="ECO:0000256" key="1">
    <source>
        <dbReference type="SAM" id="Phobius"/>
    </source>
</evidence>
<dbReference type="AlphaFoldDB" id="A0A4Q9HCL9"/>
<protein>
    <submittedName>
        <fullName evidence="3">Glycosyltransferase</fullName>
    </submittedName>
</protein>
<dbReference type="PANTHER" id="PTHR22916:SF3">
    <property type="entry name" value="UDP-GLCNAC:BETAGAL BETA-1,3-N-ACETYLGLUCOSAMINYLTRANSFERASE-LIKE PROTEIN 1"/>
    <property type="match status" value="1"/>
</dbReference>
<dbReference type="Pfam" id="PF00535">
    <property type="entry name" value="Glycos_transf_2"/>
    <property type="match status" value="1"/>
</dbReference>
<dbReference type="EMBL" id="SIXF01000009">
    <property type="protein sequence ID" value="TBO42172.1"/>
    <property type="molecule type" value="Genomic_DNA"/>
</dbReference>
<name>A0A4Q9HCL9_9SPHI</name>
<dbReference type="GO" id="GO:0016758">
    <property type="term" value="F:hexosyltransferase activity"/>
    <property type="evidence" value="ECO:0007669"/>
    <property type="project" value="UniProtKB-ARBA"/>
</dbReference>
<dbReference type="OrthoDB" id="9788101at2"/>
<evidence type="ECO:0000313" key="3">
    <source>
        <dbReference type="EMBL" id="TBO42172.1"/>
    </source>
</evidence>
<dbReference type="InterPro" id="IPR029044">
    <property type="entry name" value="Nucleotide-diphossugar_trans"/>
</dbReference>
<feature type="domain" description="Glycosyltransferase 2-like" evidence="2">
    <location>
        <begin position="45"/>
        <end position="150"/>
    </location>
</feature>
<gene>
    <name evidence="3" type="ORF">EYS08_11635</name>
</gene>
<dbReference type="Gene3D" id="3.90.550.10">
    <property type="entry name" value="Spore Coat Polysaccharide Biosynthesis Protein SpsA, Chain A"/>
    <property type="match status" value="1"/>
</dbReference>
<proteinExistence type="predicted"/>
<organism evidence="3 4">
    <name type="scientific">Pedobacter kyonggii</name>
    <dbReference type="NCBI Taxonomy" id="1926871"/>
    <lineage>
        <taxon>Bacteria</taxon>
        <taxon>Pseudomonadati</taxon>
        <taxon>Bacteroidota</taxon>
        <taxon>Sphingobacteriia</taxon>
        <taxon>Sphingobacteriales</taxon>
        <taxon>Sphingobacteriaceae</taxon>
        <taxon>Pedobacter</taxon>
    </lineage>
</organism>
<dbReference type="CDD" id="cd06433">
    <property type="entry name" value="GT_2_WfgS_like"/>
    <property type="match status" value="1"/>
</dbReference>
<dbReference type="InterPro" id="IPR001173">
    <property type="entry name" value="Glyco_trans_2-like"/>
</dbReference>